<organism evidence="3 4">
    <name type="scientific">Bacillus chungangensis</name>
    <dbReference type="NCBI Taxonomy" id="587633"/>
    <lineage>
        <taxon>Bacteria</taxon>
        <taxon>Bacillati</taxon>
        <taxon>Bacillota</taxon>
        <taxon>Bacilli</taxon>
        <taxon>Bacillales</taxon>
        <taxon>Bacillaceae</taxon>
        <taxon>Bacillus</taxon>
    </lineage>
</organism>
<dbReference type="InterPro" id="IPR032693">
    <property type="entry name" value="YtkA-like_dom"/>
</dbReference>
<dbReference type="EMBL" id="JAUSTT010000015">
    <property type="protein sequence ID" value="MDQ0176755.1"/>
    <property type="molecule type" value="Genomic_DNA"/>
</dbReference>
<evidence type="ECO:0000313" key="4">
    <source>
        <dbReference type="Proteomes" id="UP001223586"/>
    </source>
</evidence>
<evidence type="ECO:0000313" key="3">
    <source>
        <dbReference type="EMBL" id="MDQ0176755.1"/>
    </source>
</evidence>
<evidence type="ECO:0000259" key="2">
    <source>
        <dbReference type="Pfam" id="PF13115"/>
    </source>
</evidence>
<name>A0ABT9WTY5_9BACI</name>
<dbReference type="Proteomes" id="UP001223586">
    <property type="component" value="Unassembled WGS sequence"/>
</dbReference>
<keyword evidence="1" id="KW-0732">Signal</keyword>
<sequence>MKKTIKSLFVFMFVVVFAAACGNNEKKDDEEALQILEVKLEVAEQADAGDAVPFKALVTFGDEKVSDANDVQYEVWEEGNKDNSEMIEAKNEGDGVYTAEKVFEHDGVYVVQVHVTARDQHNMPKTAITIGEGASHDGGHDHGDHEHGADGFSMHFMEPKDPKAGEDTELMVHLQNGDAPLEKAQVRFEIWSNNQEDKREWVNATESKPGEYIANHPFSEAETYQLQIHVENDDGLHEHETHEIEVK</sequence>
<evidence type="ECO:0000256" key="1">
    <source>
        <dbReference type="SAM" id="SignalP"/>
    </source>
</evidence>
<gene>
    <name evidence="3" type="ORF">J2S08_002613</name>
</gene>
<keyword evidence="4" id="KW-1185">Reference proteome</keyword>
<comment type="caution">
    <text evidence="3">The sequence shown here is derived from an EMBL/GenBank/DDBJ whole genome shotgun (WGS) entry which is preliminary data.</text>
</comment>
<reference evidence="3 4" key="1">
    <citation type="submission" date="2023-07" db="EMBL/GenBank/DDBJ databases">
        <title>Genomic Encyclopedia of Type Strains, Phase IV (KMG-IV): sequencing the most valuable type-strain genomes for metagenomic binning, comparative biology and taxonomic classification.</title>
        <authorList>
            <person name="Goeker M."/>
        </authorList>
    </citation>
    <scope>NUCLEOTIDE SEQUENCE [LARGE SCALE GENOMIC DNA]</scope>
    <source>
        <strain evidence="3 4">DSM 23837</strain>
    </source>
</reference>
<dbReference type="PROSITE" id="PS51257">
    <property type="entry name" value="PROKAR_LIPOPROTEIN"/>
    <property type="match status" value="1"/>
</dbReference>
<feature type="domain" description="YtkA-like" evidence="2">
    <location>
        <begin position="147"/>
        <end position="229"/>
    </location>
</feature>
<proteinExistence type="predicted"/>
<feature type="domain" description="YtkA-like" evidence="2">
    <location>
        <begin position="32"/>
        <end position="114"/>
    </location>
</feature>
<feature type="chain" id="PRO_5046313813" description="YtkA-like domain-containing protein" evidence="1">
    <location>
        <begin position="19"/>
        <end position="247"/>
    </location>
</feature>
<accession>A0ABT9WTY5</accession>
<feature type="signal peptide" evidence="1">
    <location>
        <begin position="1"/>
        <end position="18"/>
    </location>
</feature>
<dbReference type="Pfam" id="PF13115">
    <property type="entry name" value="YtkA"/>
    <property type="match status" value="2"/>
</dbReference>
<protein>
    <recommendedName>
        <fullName evidence="2">YtkA-like domain-containing protein</fullName>
    </recommendedName>
</protein>
<dbReference type="RefSeq" id="WP_307230159.1">
    <property type="nucleotide sequence ID" value="NZ_JAUSTT010000015.1"/>
</dbReference>